<evidence type="ECO:0000313" key="2">
    <source>
        <dbReference type="EMBL" id="TYH29315.1"/>
    </source>
</evidence>
<keyword evidence="3" id="KW-1185">Reference proteome</keyword>
<accession>A0A5D2HGA4</accession>
<name>A0A5D2HGA4_GOSDA</name>
<reference evidence="2 3" key="1">
    <citation type="submission" date="2019-06" db="EMBL/GenBank/DDBJ databases">
        <title>WGS assembly of Gossypium darwinii.</title>
        <authorList>
            <person name="Chen Z.J."/>
            <person name="Sreedasyam A."/>
            <person name="Ando A."/>
            <person name="Song Q."/>
            <person name="De L."/>
            <person name="Hulse-Kemp A."/>
            <person name="Ding M."/>
            <person name="Ye W."/>
            <person name="Kirkbride R."/>
            <person name="Jenkins J."/>
            <person name="Plott C."/>
            <person name="Lovell J."/>
            <person name="Lin Y.-M."/>
            <person name="Vaughn R."/>
            <person name="Liu B."/>
            <person name="Li W."/>
            <person name="Simpson S."/>
            <person name="Scheffler B."/>
            <person name="Saski C."/>
            <person name="Grover C."/>
            <person name="Hu G."/>
            <person name="Conover J."/>
            <person name="Carlson J."/>
            <person name="Shu S."/>
            <person name="Boston L."/>
            <person name="Williams M."/>
            <person name="Peterson D."/>
            <person name="Mcgee K."/>
            <person name="Jones D."/>
            <person name="Wendel J."/>
            <person name="Stelly D."/>
            <person name="Grimwood J."/>
            <person name="Schmutz J."/>
        </authorList>
    </citation>
    <scope>NUCLEOTIDE SEQUENCE [LARGE SCALE GENOMIC DNA]</scope>
    <source>
        <strain evidence="2">1808015.09</strain>
    </source>
</reference>
<feature type="region of interest" description="Disordered" evidence="1">
    <location>
        <begin position="1"/>
        <end position="21"/>
    </location>
</feature>
<organism evidence="2 3">
    <name type="scientific">Gossypium darwinii</name>
    <name type="common">Darwin's cotton</name>
    <name type="synonym">Gossypium barbadense var. darwinii</name>
    <dbReference type="NCBI Taxonomy" id="34276"/>
    <lineage>
        <taxon>Eukaryota</taxon>
        <taxon>Viridiplantae</taxon>
        <taxon>Streptophyta</taxon>
        <taxon>Embryophyta</taxon>
        <taxon>Tracheophyta</taxon>
        <taxon>Spermatophyta</taxon>
        <taxon>Magnoliopsida</taxon>
        <taxon>eudicotyledons</taxon>
        <taxon>Gunneridae</taxon>
        <taxon>Pentapetalae</taxon>
        <taxon>rosids</taxon>
        <taxon>malvids</taxon>
        <taxon>Malvales</taxon>
        <taxon>Malvaceae</taxon>
        <taxon>Malvoideae</taxon>
        <taxon>Gossypium</taxon>
    </lineage>
</organism>
<protein>
    <submittedName>
        <fullName evidence="2">Uncharacterized protein</fullName>
    </submittedName>
</protein>
<dbReference type="Proteomes" id="UP000323506">
    <property type="component" value="Chromosome A01"/>
</dbReference>
<sequence length="38" mass="4495">MLLSSSGVRRSSKNSSPEAPNCFHHHYLLLHLFVRMWR</sequence>
<feature type="compositionally biased region" description="Low complexity" evidence="1">
    <location>
        <begin position="1"/>
        <end position="16"/>
    </location>
</feature>
<evidence type="ECO:0000256" key="1">
    <source>
        <dbReference type="SAM" id="MobiDB-lite"/>
    </source>
</evidence>
<evidence type="ECO:0000313" key="3">
    <source>
        <dbReference type="Proteomes" id="UP000323506"/>
    </source>
</evidence>
<gene>
    <name evidence="2" type="ORF">ES288_A01G001800v1</name>
</gene>
<dbReference type="EMBL" id="CM017688">
    <property type="protein sequence ID" value="TYH29315.1"/>
    <property type="molecule type" value="Genomic_DNA"/>
</dbReference>
<dbReference type="AlphaFoldDB" id="A0A5D2HGA4"/>
<proteinExistence type="predicted"/>